<name>A0A9W3BX49_RAPSA</name>
<dbReference type="RefSeq" id="XP_056843829.1">
    <property type="nucleotide sequence ID" value="XM_056987849.1"/>
</dbReference>
<feature type="region of interest" description="Disordered" evidence="1">
    <location>
        <begin position="1"/>
        <end position="41"/>
    </location>
</feature>
<dbReference type="OrthoDB" id="1112513at2759"/>
<accession>A0A9W3BX49</accession>
<reference evidence="2" key="1">
    <citation type="journal article" date="2019" name="Database">
        <title>The radish genome database (RadishGD): an integrated information resource for radish genomics.</title>
        <authorList>
            <person name="Yu H.J."/>
            <person name="Baek S."/>
            <person name="Lee Y.J."/>
            <person name="Cho A."/>
            <person name="Mun J.H."/>
        </authorList>
    </citation>
    <scope>NUCLEOTIDE SEQUENCE [LARGE SCALE GENOMIC DNA]</scope>
    <source>
        <strain evidence="2">cv. WK10039</strain>
    </source>
</reference>
<reference evidence="3" key="2">
    <citation type="submission" date="2025-08" db="UniProtKB">
        <authorList>
            <consortium name="RefSeq"/>
        </authorList>
    </citation>
    <scope>IDENTIFICATION</scope>
    <source>
        <tissue evidence="3">Leaf</tissue>
    </source>
</reference>
<feature type="compositionally biased region" description="Low complexity" evidence="1">
    <location>
        <begin position="1"/>
        <end position="34"/>
    </location>
</feature>
<dbReference type="Proteomes" id="UP000504610">
    <property type="component" value="Chromosome 6"/>
</dbReference>
<evidence type="ECO:0000313" key="3">
    <source>
        <dbReference type="RefSeq" id="XP_056843829.1"/>
    </source>
</evidence>
<dbReference type="KEGG" id="rsz:108820186"/>
<sequence>MNPNNNNPFSTQNSNNYPNPNNYQFPNQSSSNPQHLPKYGYQPNFFMPSAFPNYPPNYGSMMPHPSQTSSYSSNPYGNEVVPNVGATEFPEFSTQMALGGMSDLNEVTPNVEDSTFTRQKSPKWTTAQNLVGGNTGSRSSGSKRAHENDASDSNSVGSSARPMEKDAAKKKLKRKVRVQFWKWSIKILLNLNKSRRRSWNGWKK</sequence>
<dbReference type="AlphaFoldDB" id="A0A9W3BX49"/>
<gene>
    <name evidence="3" type="primary">LOC108820186</name>
</gene>
<feature type="compositionally biased region" description="Polar residues" evidence="1">
    <location>
        <begin position="112"/>
        <end position="142"/>
    </location>
</feature>
<protein>
    <submittedName>
        <fullName evidence="3">Uncharacterized protein LOC108820186</fullName>
    </submittedName>
</protein>
<feature type="region of interest" description="Disordered" evidence="1">
    <location>
        <begin position="112"/>
        <end position="172"/>
    </location>
</feature>
<keyword evidence="2" id="KW-1185">Reference proteome</keyword>
<evidence type="ECO:0000256" key="1">
    <source>
        <dbReference type="SAM" id="MobiDB-lite"/>
    </source>
</evidence>
<proteinExistence type="predicted"/>
<evidence type="ECO:0000313" key="2">
    <source>
        <dbReference type="Proteomes" id="UP000504610"/>
    </source>
</evidence>
<organism evidence="2 3">
    <name type="scientific">Raphanus sativus</name>
    <name type="common">Radish</name>
    <name type="synonym">Raphanus raphanistrum var. sativus</name>
    <dbReference type="NCBI Taxonomy" id="3726"/>
    <lineage>
        <taxon>Eukaryota</taxon>
        <taxon>Viridiplantae</taxon>
        <taxon>Streptophyta</taxon>
        <taxon>Embryophyta</taxon>
        <taxon>Tracheophyta</taxon>
        <taxon>Spermatophyta</taxon>
        <taxon>Magnoliopsida</taxon>
        <taxon>eudicotyledons</taxon>
        <taxon>Gunneridae</taxon>
        <taxon>Pentapetalae</taxon>
        <taxon>rosids</taxon>
        <taxon>malvids</taxon>
        <taxon>Brassicales</taxon>
        <taxon>Brassicaceae</taxon>
        <taxon>Brassiceae</taxon>
        <taxon>Raphanus</taxon>
    </lineage>
</organism>
<dbReference type="GeneID" id="108820186"/>